<feature type="domain" description="Rhodanese" evidence="2">
    <location>
        <begin position="34"/>
        <end position="140"/>
    </location>
</feature>
<dbReference type="Proteomes" id="UP000027153">
    <property type="component" value="Unassembled WGS sequence"/>
</dbReference>
<organism evidence="3 4">
    <name type="scientific">Candidatus Methanoperedens nitratireducens</name>
    <dbReference type="NCBI Taxonomy" id="1392998"/>
    <lineage>
        <taxon>Archaea</taxon>
        <taxon>Methanobacteriati</taxon>
        <taxon>Methanobacteriota</taxon>
        <taxon>Stenosarchaea group</taxon>
        <taxon>Methanomicrobia</taxon>
        <taxon>Methanosarcinales</taxon>
        <taxon>ANME-2 cluster</taxon>
        <taxon>Candidatus Methanoperedentaceae</taxon>
        <taxon>Candidatus Methanoperedens</taxon>
    </lineage>
</organism>
<dbReference type="EC" id="2.8.1.1" evidence="3"/>
<dbReference type="CDD" id="cd01449">
    <property type="entry name" value="TST_Repeat_2"/>
    <property type="match status" value="1"/>
</dbReference>
<dbReference type="OrthoDB" id="10492at2157"/>
<dbReference type="InterPro" id="IPR036873">
    <property type="entry name" value="Rhodanese-like_dom_sf"/>
</dbReference>
<name>A0A062V1L9_9EURY</name>
<dbReference type="AlphaFoldDB" id="A0A062V1L9"/>
<sequence length="284" mass="32261">MASGTTTNTNRIGEGTYANPELLIETDWLSRHLDDADIRIVDLRPEKEYDKGHIKNAVHLNHMDITGDENVNRGFPPANTPDLLGSLGIDRDILVVAYDDNSGHYAARLFWVLEYLGHKKTGILNGGFQKWVAEDREVTTLVPRIERKTFVPRPDTDRVATARRILETMSNPDVMILDVRSPEEYTGKKIRAKRGGHIPGAVNIEWKKSIKDDRTFKPASELNEMFSEQGVTKEKEIITHCQLAVRAAHTYFTLRLLGYPKIRVYNGSWAEWGNNPDLPVENEQ</sequence>
<evidence type="ECO:0000313" key="3">
    <source>
        <dbReference type="EMBL" id="KCZ72976.1"/>
    </source>
</evidence>
<dbReference type="InterPro" id="IPR051126">
    <property type="entry name" value="Thiosulfate_sulfurtransferase"/>
</dbReference>
<dbReference type="PROSITE" id="PS50206">
    <property type="entry name" value="RHODANESE_3"/>
    <property type="match status" value="2"/>
</dbReference>
<dbReference type="PANTHER" id="PTHR43855">
    <property type="entry name" value="THIOSULFATE SULFURTRANSFERASE"/>
    <property type="match status" value="1"/>
</dbReference>
<dbReference type="SUPFAM" id="SSF52821">
    <property type="entry name" value="Rhodanese/Cell cycle control phosphatase"/>
    <property type="match status" value="2"/>
</dbReference>
<feature type="domain" description="Rhodanese" evidence="2">
    <location>
        <begin position="170"/>
        <end position="281"/>
    </location>
</feature>
<dbReference type="PATRIC" id="fig|1392998.3.peg.394"/>
<keyword evidence="4" id="KW-1185">Reference proteome</keyword>
<evidence type="ECO:0000313" key="4">
    <source>
        <dbReference type="Proteomes" id="UP000027153"/>
    </source>
</evidence>
<gene>
    <name evidence="3" type="ORF">ANME2D_00034</name>
</gene>
<proteinExistence type="predicted"/>
<keyword evidence="1" id="KW-0677">Repeat</keyword>
<reference evidence="3 4" key="1">
    <citation type="journal article" date="2013" name="Nature">
        <title>Anaerobic oxidation of methane coupled to nitrate reduction in a novel archaeal lineage.</title>
        <authorList>
            <person name="Haroon M.F."/>
            <person name="Hu S."/>
            <person name="Shi Y."/>
            <person name="Imelfort M."/>
            <person name="Keller J."/>
            <person name="Hugenholtz P."/>
            <person name="Yuan Z."/>
            <person name="Tyson G.W."/>
        </authorList>
    </citation>
    <scope>NUCLEOTIDE SEQUENCE [LARGE SCALE GENOMIC DNA]</scope>
    <source>
        <strain evidence="3 4">ANME-2d</strain>
    </source>
</reference>
<dbReference type="EMBL" id="JMIY01000001">
    <property type="protein sequence ID" value="KCZ72976.1"/>
    <property type="molecule type" value="Genomic_DNA"/>
</dbReference>
<protein>
    <submittedName>
        <fullName evidence="3">Rhodanese-related sulfurtransferase</fullName>
        <ecNumber evidence="3">2.8.1.1</ecNumber>
        <ecNumber evidence="3">2.8.1.2</ecNumber>
    </submittedName>
</protein>
<dbReference type="EC" id="2.8.1.2" evidence="3"/>
<evidence type="ECO:0000259" key="2">
    <source>
        <dbReference type="PROSITE" id="PS50206"/>
    </source>
</evidence>
<dbReference type="RefSeq" id="WP_048088192.1">
    <property type="nucleotide sequence ID" value="NZ_JMIY01000001.1"/>
</dbReference>
<keyword evidence="3" id="KW-0808">Transferase</keyword>
<evidence type="ECO:0000256" key="1">
    <source>
        <dbReference type="ARBA" id="ARBA00022737"/>
    </source>
</evidence>
<accession>A0A062V1L9</accession>
<dbReference type="Gene3D" id="3.40.250.10">
    <property type="entry name" value="Rhodanese-like domain"/>
    <property type="match status" value="2"/>
</dbReference>
<dbReference type="Pfam" id="PF00581">
    <property type="entry name" value="Rhodanese"/>
    <property type="match status" value="2"/>
</dbReference>
<dbReference type="GO" id="GO:0016784">
    <property type="term" value="F:3-mercaptopyruvate sulfurtransferase activity"/>
    <property type="evidence" value="ECO:0007669"/>
    <property type="project" value="UniProtKB-EC"/>
</dbReference>
<dbReference type="GO" id="GO:0004792">
    <property type="term" value="F:thiosulfate-cyanide sulfurtransferase activity"/>
    <property type="evidence" value="ECO:0007669"/>
    <property type="project" value="UniProtKB-EC"/>
</dbReference>
<dbReference type="SMART" id="SM00450">
    <property type="entry name" value="RHOD"/>
    <property type="match status" value="2"/>
</dbReference>
<dbReference type="InterPro" id="IPR001763">
    <property type="entry name" value="Rhodanese-like_dom"/>
</dbReference>
<comment type="caution">
    <text evidence="3">The sequence shown here is derived from an EMBL/GenBank/DDBJ whole genome shotgun (WGS) entry which is preliminary data.</text>
</comment>
<dbReference type="CDD" id="cd01448">
    <property type="entry name" value="TST_Repeat_1"/>
    <property type="match status" value="1"/>
</dbReference>
<dbReference type="PANTHER" id="PTHR43855:SF1">
    <property type="entry name" value="THIOSULFATE SULFURTRANSFERASE"/>
    <property type="match status" value="1"/>
</dbReference>